<reference evidence="1" key="1">
    <citation type="journal article" date="2023" name="Mol. Phylogenet. Evol.">
        <title>Genome-scale phylogeny and comparative genomics of the fungal order Sordariales.</title>
        <authorList>
            <person name="Hensen N."/>
            <person name="Bonometti L."/>
            <person name="Westerberg I."/>
            <person name="Brannstrom I.O."/>
            <person name="Guillou S."/>
            <person name="Cros-Aarteil S."/>
            <person name="Calhoun S."/>
            <person name="Haridas S."/>
            <person name="Kuo A."/>
            <person name="Mondo S."/>
            <person name="Pangilinan J."/>
            <person name="Riley R."/>
            <person name="LaButti K."/>
            <person name="Andreopoulos B."/>
            <person name="Lipzen A."/>
            <person name="Chen C."/>
            <person name="Yan M."/>
            <person name="Daum C."/>
            <person name="Ng V."/>
            <person name="Clum A."/>
            <person name="Steindorff A."/>
            <person name="Ohm R.A."/>
            <person name="Martin F."/>
            <person name="Silar P."/>
            <person name="Natvig D.O."/>
            <person name="Lalanne C."/>
            <person name="Gautier V."/>
            <person name="Ament-Velasquez S.L."/>
            <person name="Kruys A."/>
            <person name="Hutchinson M.I."/>
            <person name="Powell A.J."/>
            <person name="Barry K."/>
            <person name="Miller A.N."/>
            <person name="Grigoriev I.V."/>
            <person name="Debuchy R."/>
            <person name="Gladieux P."/>
            <person name="Hiltunen Thoren M."/>
            <person name="Johannesson H."/>
        </authorList>
    </citation>
    <scope>NUCLEOTIDE SEQUENCE</scope>
    <source>
        <strain evidence="1">CBS 560.94</strain>
    </source>
</reference>
<sequence length="134" mass="14325">MLTQPDISFSFGPPSLVPIPFGIMTRFTTLLAGAAILLSTAGLVHAECQNMKVDCGWSLIRGGSASEEDIRDALVRANQPTDPTHMYDSTFACEVVYDGIAVWVTVFDKWCGGPNTCGAIHDEFGYSTGCLSDG</sequence>
<protein>
    <submittedName>
        <fullName evidence="1">Uncharacterized protein</fullName>
    </submittedName>
</protein>
<accession>A0AAE0J0B2</accession>
<dbReference type="RefSeq" id="XP_062676665.1">
    <property type="nucleotide sequence ID" value="XM_062827610.1"/>
</dbReference>
<organism evidence="1 2">
    <name type="scientific">Neurospora tetraspora</name>
    <dbReference type="NCBI Taxonomy" id="94610"/>
    <lineage>
        <taxon>Eukaryota</taxon>
        <taxon>Fungi</taxon>
        <taxon>Dikarya</taxon>
        <taxon>Ascomycota</taxon>
        <taxon>Pezizomycotina</taxon>
        <taxon>Sordariomycetes</taxon>
        <taxon>Sordariomycetidae</taxon>
        <taxon>Sordariales</taxon>
        <taxon>Sordariaceae</taxon>
        <taxon>Neurospora</taxon>
    </lineage>
</organism>
<dbReference type="Proteomes" id="UP001278500">
    <property type="component" value="Unassembled WGS sequence"/>
</dbReference>
<reference evidence="1" key="2">
    <citation type="submission" date="2023-06" db="EMBL/GenBank/DDBJ databases">
        <authorList>
            <consortium name="Lawrence Berkeley National Laboratory"/>
            <person name="Haridas S."/>
            <person name="Hensen N."/>
            <person name="Bonometti L."/>
            <person name="Westerberg I."/>
            <person name="Brannstrom I.O."/>
            <person name="Guillou S."/>
            <person name="Cros-Aarteil S."/>
            <person name="Calhoun S."/>
            <person name="Kuo A."/>
            <person name="Mondo S."/>
            <person name="Pangilinan J."/>
            <person name="Riley R."/>
            <person name="Labutti K."/>
            <person name="Andreopoulos B."/>
            <person name="Lipzen A."/>
            <person name="Chen C."/>
            <person name="Yanf M."/>
            <person name="Daum C."/>
            <person name="Ng V."/>
            <person name="Clum A."/>
            <person name="Steindorff A."/>
            <person name="Ohm R."/>
            <person name="Martin F."/>
            <person name="Silar P."/>
            <person name="Natvig D."/>
            <person name="Lalanne C."/>
            <person name="Gautier V."/>
            <person name="Ament-Velasquez S.L."/>
            <person name="Kruys A."/>
            <person name="Hutchinson M.I."/>
            <person name="Powell A.J."/>
            <person name="Barry K."/>
            <person name="Miller A.N."/>
            <person name="Grigoriev I.V."/>
            <person name="Debuchy R."/>
            <person name="Gladieux P."/>
            <person name="Thoren M.H."/>
            <person name="Johannesson H."/>
        </authorList>
    </citation>
    <scope>NUCLEOTIDE SEQUENCE</scope>
    <source>
        <strain evidence="1">CBS 560.94</strain>
    </source>
</reference>
<evidence type="ECO:0000313" key="2">
    <source>
        <dbReference type="Proteomes" id="UP001278500"/>
    </source>
</evidence>
<dbReference type="AlphaFoldDB" id="A0AAE0J0B2"/>
<keyword evidence="2" id="KW-1185">Reference proteome</keyword>
<dbReference type="GeneID" id="87864764"/>
<proteinExistence type="predicted"/>
<gene>
    <name evidence="1" type="ORF">B0H65DRAFT_480914</name>
</gene>
<name>A0AAE0J0B2_9PEZI</name>
<dbReference type="EMBL" id="JAUEPP010000010">
    <property type="protein sequence ID" value="KAK3334499.1"/>
    <property type="molecule type" value="Genomic_DNA"/>
</dbReference>
<evidence type="ECO:0000313" key="1">
    <source>
        <dbReference type="EMBL" id="KAK3334499.1"/>
    </source>
</evidence>
<comment type="caution">
    <text evidence="1">The sequence shown here is derived from an EMBL/GenBank/DDBJ whole genome shotgun (WGS) entry which is preliminary data.</text>
</comment>